<dbReference type="RefSeq" id="WP_378962881.1">
    <property type="nucleotide sequence ID" value="NZ_JBHRXC010000001.1"/>
</dbReference>
<dbReference type="InterPro" id="IPR019563">
    <property type="entry name" value="GH97_catalytic"/>
</dbReference>
<proteinExistence type="predicted"/>
<dbReference type="InterPro" id="IPR013780">
    <property type="entry name" value="Glyco_hydro_b"/>
</dbReference>
<feature type="domain" description="Glycosyl-hydrolase 97 C-terminal oligomerisation" evidence="9">
    <location>
        <begin position="568"/>
        <end position="663"/>
    </location>
</feature>
<accession>A0ABV8NSW9</accession>
<dbReference type="InterPro" id="IPR029486">
    <property type="entry name" value="GH97_N"/>
</dbReference>
<comment type="cofactor">
    <cofactor evidence="1">
        <name>Ca(2+)</name>
        <dbReference type="ChEBI" id="CHEBI:29108"/>
    </cofactor>
</comment>
<dbReference type="Pfam" id="PF10566">
    <property type="entry name" value="Glyco_hydro_97"/>
    <property type="match status" value="1"/>
</dbReference>
<evidence type="ECO:0000256" key="6">
    <source>
        <dbReference type="SAM" id="SignalP"/>
    </source>
</evidence>
<evidence type="ECO:0000259" key="8">
    <source>
        <dbReference type="Pfam" id="PF14508"/>
    </source>
</evidence>
<dbReference type="SUPFAM" id="SSF51445">
    <property type="entry name" value="(Trans)glycosidases"/>
    <property type="match status" value="1"/>
</dbReference>
<dbReference type="InterPro" id="IPR017853">
    <property type="entry name" value="GH"/>
</dbReference>
<dbReference type="GO" id="GO:0016798">
    <property type="term" value="F:hydrolase activity, acting on glycosyl bonds"/>
    <property type="evidence" value="ECO:0007669"/>
    <property type="project" value="UniProtKB-KW"/>
</dbReference>
<evidence type="ECO:0000256" key="3">
    <source>
        <dbReference type="ARBA" id="ARBA00022801"/>
    </source>
</evidence>
<evidence type="ECO:0000259" key="9">
    <source>
        <dbReference type="Pfam" id="PF14509"/>
    </source>
</evidence>
<dbReference type="InterPro" id="IPR013785">
    <property type="entry name" value="Aldolase_TIM"/>
</dbReference>
<evidence type="ECO:0000313" key="10">
    <source>
        <dbReference type="EMBL" id="MFC4198834.1"/>
    </source>
</evidence>
<feature type="domain" description="Glycosyl-hydrolase 97 catalytic" evidence="7">
    <location>
        <begin position="305"/>
        <end position="470"/>
    </location>
</feature>
<evidence type="ECO:0000256" key="2">
    <source>
        <dbReference type="ARBA" id="ARBA00011245"/>
    </source>
</evidence>
<keyword evidence="3 10" id="KW-0378">Hydrolase</keyword>
<dbReference type="Pfam" id="PF14509">
    <property type="entry name" value="GH97_C"/>
    <property type="match status" value="1"/>
</dbReference>
<dbReference type="Gene3D" id="3.20.20.70">
    <property type="entry name" value="Aldolase class I"/>
    <property type="match status" value="1"/>
</dbReference>
<feature type="chain" id="PRO_5046988927" evidence="6">
    <location>
        <begin position="22"/>
        <end position="667"/>
    </location>
</feature>
<dbReference type="Gene3D" id="2.70.98.10">
    <property type="match status" value="1"/>
</dbReference>
<dbReference type="Gene3D" id="2.60.40.1180">
    <property type="entry name" value="Golgi alpha-mannosidase II"/>
    <property type="match status" value="1"/>
</dbReference>
<feature type="domain" description="Glycosyl-hydrolase 97 N-terminal" evidence="8">
    <location>
        <begin position="30"/>
        <end position="285"/>
    </location>
</feature>
<dbReference type="Proteomes" id="UP001595792">
    <property type="component" value="Unassembled WGS sequence"/>
</dbReference>
<dbReference type="PANTHER" id="PTHR35803">
    <property type="entry name" value="GLUCAN 1,4-ALPHA-GLUCOSIDASE SUSB-RELATED"/>
    <property type="match status" value="1"/>
</dbReference>
<evidence type="ECO:0000313" key="11">
    <source>
        <dbReference type="Proteomes" id="UP001595792"/>
    </source>
</evidence>
<comment type="subunit">
    <text evidence="2">Monomer.</text>
</comment>
<protein>
    <submittedName>
        <fullName evidence="10">Glycoside hydrolase family 97 protein</fullName>
        <ecNumber evidence="10">3.2.1.-</ecNumber>
    </submittedName>
</protein>
<keyword evidence="6" id="KW-0732">Signal</keyword>
<dbReference type="EMBL" id="JBHSBY010000143">
    <property type="protein sequence ID" value="MFC4198834.1"/>
    <property type="molecule type" value="Genomic_DNA"/>
</dbReference>
<keyword evidence="11" id="KW-1185">Reference proteome</keyword>
<feature type="signal peptide" evidence="6">
    <location>
        <begin position="1"/>
        <end position="21"/>
    </location>
</feature>
<dbReference type="InterPro" id="IPR014718">
    <property type="entry name" value="GH-type_carb-bd"/>
</dbReference>
<keyword evidence="5 10" id="KW-0326">Glycosidase</keyword>
<dbReference type="EC" id="3.2.1.-" evidence="10"/>
<organism evidence="10 11">
    <name type="scientific">Pedobacter jamesrossensis</name>
    <dbReference type="NCBI Taxonomy" id="1908238"/>
    <lineage>
        <taxon>Bacteria</taxon>
        <taxon>Pseudomonadati</taxon>
        <taxon>Bacteroidota</taxon>
        <taxon>Sphingobacteriia</taxon>
        <taxon>Sphingobacteriales</taxon>
        <taxon>Sphingobacteriaceae</taxon>
        <taxon>Pedobacter</taxon>
    </lineage>
</organism>
<dbReference type="PANTHER" id="PTHR35803:SF2">
    <property type="entry name" value="RETAINING ALPHA-GALACTOSIDASE"/>
    <property type="match status" value="1"/>
</dbReference>
<name>A0ABV8NSW9_9SPHI</name>
<keyword evidence="4" id="KW-0106">Calcium</keyword>
<dbReference type="InterPro" id="IPR052720">
    <property type="entry name" value="Glycosyl_hydrolase_97"/>
</dbReference>
<evidence type="ECO:0000259" key="7">
    <source>
        <dbReference type="Pfam" id="PF10566"/>
    </source>
</evidence>
<sequence>MKYKYQFIITFFFLISIKNLAAQTKSYQIISPDKKTSVNVSSGERLAYSINYNSKPILLNSTLSIALSDGKVLGKNNKVLKTSKRSVNQTITPLYGMAAHYKDVYNEFTIQFKDKFEVIFRVFNNGVAYRFKTSLPGKIQIKEEEINYQLTADSDAWLQTTNSFQFSYEEQFFKKKISTLTGKPLASLPLVTESNGLKIAITEADLLDYPGYYFTYSGTNTLKGVSPKFVLKDTVGGQDNFNKISTQDADYIAETEGMRNFPWRLMILAENDKDLLYNNLVYLLASESKIGDASWVKPGKVSWDWWNANNLTGVEFKSGFNTETYKYFIDFAAKNKLEYIMMDEGWSDQFDLLKVNDGAVVTSGTTALSGSLDMPYLFDYAKQKGVGIILWCVWHTLDRQMTEALDQFEKWGVKGVKVDFMNRDDQTVVRFYERLAKEAAKRKMIVDFHAAYKPTGMERTYPNILNFEAVQGLEWSKFSDVDILTQATILPFTRMIAGPMDYTPGGLYNANKEDYRKSFFRPMTWGTRCNQLAMFTMYYAPFEMLADAPTAYEKEPEILNYLAAMPNTWDETVPIAGKIGDHAVIARKKGTSWHVAGLNNWTGKKVTVNFDFLDEGEYQATIFSDGINANRIGNDYKKSTQKINKTSALEFQMANGGGFAIQLDKIK</sequence>
<dbReference type="Pfam" id="PF14508">
    <property type="entry name" value="GH97_N"/>
    <property type="match status" value="1"/>
</dbReference>
<reference evidence="11" key="1">
    <citation type="journal article" date="2019" name="Int. J. Syst. Evol. Microbiol.">
        <title>The Global Catalogue of Microorganisms (GCM) 10K type strain sequencing project: providing services to taxonomists for standard genome sequencing and annotation.</title>
        <authorList>
            <consortium name="The Broad Institute Genomics Platform"/>
            <consortium name="The Broad Institute Genome Sequencing Center for Infectious Disease"/>
            <person name="Wu L."/>
            <person name="Ma J."/>
        </authorList>
    </citation>
    <scope>NUCLEOTIDE SEQUENCE [LARGE SCALE GENOMIC DNA]</scope>
    <source>
        <strain evidence="11">CCM 8689</strain>
    </source>
</reference>
<dbReference type="InterPro" id="IPR029483">
    <property type="entry name" value="GH97_C"/>
</dbReference>
<evidence type="ECO:0000256" key="5">
    <source>
        <dbReference type="ARBA" id="ARBA00023295"/>
    </source>
</evidence>
<comment type="caution">
    <text evidence="10">The sequence shown here is derived from an EMBL/GenBank/DDBJ whole genome shotgun (WGS) entry which is preliminary data.</text>
</comment>
<evidence type="ECO:0000256" key="1">
    <source>
        <dbReference type="ARBA" id="ARBA00001913"/>
    </source>
</evidence>
<evidence type="ECO:0000256" key="4">
    <source>
        <dbReference type="ARBA" id="ARBA00022837"/>
    </source>
</evidence>
<gene>
    <name evidence="10" type="ORF">ACFOUY_19160</name>
</gene>